<feature type="compositionally biased region" description="Basic and acidic residues" evidence="3">
    <location>
        <begin position="1277"/>
        <end position="1291"/>
    </location>
</feature>
<feature type="region of interest" description="Disordered" evidence="3">
    <location>
        <begin position="1391"/>
        <end position="1425"/>
    </location>
</feature>
<dbReference type="InterPro" id="IPR036770">
    <property type="entry name" value="Ankyrin_rpt-contain_sf"/>
</dbReference>
<dbReference type="Proteomes" id="UP000664859">
    <property type="component" value="Unassembled WGS sequence"/>
</dbReference>
<feature type="region of interest" description="Disordered" evidence="3">
    <location>
        <begin position="264"/>
        <end position="303"/>
    </location>
</feature>
<feature type="domain" description="WW" evidence="4">
    <location>
        <begin position="211"/>
        <end position="245"/>
    </location>
</feature>
<feature type="region of interest" description="Disordered" evidence="3">
    <location>
        <begin position="322"/>
        <end position="351"/>
    </location>
</feature>
<evidence type="ECO:0000256" key="2">
    <source>
        <dbReference type="PROSITE-ProRule" id="PRU00023"/>
    </source>
</evidence>
<evidence type="ECO:0000313" key="5">
    <source>
        <dbReference type="EMBL" id="KAG5189103.1"/>
    </source>
</evidence>
<keyword evidence="2" id="KW-0040">ANK repeat</keyword>
<evidence type="ECO:0000259" key="4">
    <source>
        <dbReference type="PROSITE" id="PS50020"/>
    </source>
</evidence>
<dbReference type="GO" id="GO:0000062">
    <property type="term" value="F:fatty-acyl-CoA binding"/>
    <property type="evidence" value="ECO:0007669"/>
    <property type="project" value="TreeGrafter"/>
</dbReference>
<feature type="region of interest" description="Disordered" evidence="3">
    <location>
        <begin position="1195"/>
        <end position="1339"/>
    </location>
</feature>
<dbReference type="PROSITE" id="PS50088">
    <property type="entry name" value="ANK_REPEAT"/>
    <property type="match status" value="2"/>
</dbReference>
<dbReference type="PROSITE" id="PS50020">
    <property type="entry name" value="WW_DOMAIN_2"/>
    <property type="match status" value="1"/>
</dbReference>
<dbReference type="PROSITE" id="PS50096">
    <property type="entry name" value="IQ"/>
    <property type="match status" value="1"/>
</dbReference>
<evidence type="ECO:0000256" key="1">
    <source>
        <dbReference type="ARBA" id="ARBA00023121"/>
    </source>
</evidence>
<feature type="repeat" description="ANK" evidence="2">
    <location>
        <begin position="1675"/>
        <end position="1707"/>
    </location>
</feature>
<dbReference type="Gene3D" id="1.25.40.20">
    <property type="entry name" value="Ankyrin repeat-containing domain"/>
    <property type="match status" value="1"/>
</dbReference>
<feature type="region of interest" description="Disordered" evidence="3">
    <location>
        <begin position="432"/>
        <end position="487"/>
    </location>
</feature>
<feature type="repeat" description="ANK" evidence="2">
    <location>
        <begin position="1642"/>
        <end position="1674"/>
    </location>
</feature>
<comment type="caution">
    <text evidence="5">The sequence shown here is derived from an EMBL/GenBank/DDBJ whole genome shotgun (WGS) entry which is preliminary data.</text>
</comment>
<feature type="region of interest" description="Disordered" evidence="3">
    <location>
        <begin position="958"/>
        <end position="978"/>
    </location>
</feature>
<feature type="region of interest" description="Disordered" evidence="3">
    <location>
        <begin position="1437"/>
        <end position="1465"/>
    </location>
</feature>
<feature type="compositionally biased region" description="Low complexity" evidence="3">
    <location>
        <begin position="1315"/>
        <end position="1339"/>
    </location>
</feature>
<keyword evidence="1" id="KW-0446">Lipid-binding</keyword>
<accession>A0A835Z9T9</accession>
<dbReference type="SUPFAM" id="SSF48403">
    <property type="entry name" value="Ankyrin repeat"/>
    <property type="match status" value="1"/>
</dbReference>
<dbReference type="EMBL" id="JAFCMP010000057">
    <property type="protein sequence ID" value="KAG5189103.1"/>
    <property type="molecule type" value="Genomic_DNA"/>
</dbReference>
<dbReference type="InterPro" id="IPR001202">
    <property type="entry name" value="WW_dom"/>
</dbReference>
<dbReference type="SMART" id="SM00248">
    <property type="entry name" value="ANK"/>
    <property type="match status" value="2"/>
</dbReference>
<evidence type="ECO:0000313" key="6">
    <source>
        <dbReference type="Proteomes" id="UP000664859"/>
    </source>
</evidence>
<gene>
    <name evidence="5" type="ORF">JKP88DRAFT_243361</name>
</gene>
<feature type="compositionally biased region" description="Basic residues" evidence="3">
    <location>
        <begin position="62"/>
        <end position="71"/>
    </location>
</feature>
<name>A0A835Z9T9_9STRA</name>
<dbReference type="SMART" id="SM00456">
    <property type="entry name" value="WW"/>
    <property type="match status" value="2"/>
</dbReference>
<protein>
    <recommendedName>
        <fullName evidence="4">WW domain-containing protein</fullName>
    </recommendedName>
</protein>
<dbReference type="OrthoDB" id="341259at2759"/>
<feature type="region of interest" description="Disordered" evidence="3">
    <location>
        <begin position="511"/>
        <end position="577"/>
    </location>
</feature>
<dbReference type="CDD" id="cd00201">
    <property type="entry name" value="WW"/>
    <property type="match status" value="2"/>
</dbReference>
<feature type="compositionally biased region" description="Basic residues" evidence="3">
    <location>
        <begin position="445"/>
        <end position="457"/>
    </location>
</feature>
<dbReference type="InterPro" id="IPR002110">
    <property type="entry name" value="Ankyrin_rpt"/>
</dbReference>
<dbReference type="PANTHER" id="PTHR24119">
    <property type="entry name" value="ACYL-COA-BINDING DOMAIN-CONTAINING PROTEIN 6"/>
    <property type="match status" value="1"/>
</dbReference>
<feature type="compositionally biased region" description="Acidic residues" evidence="3">
    <location>
        <begin position="1536"/>
        <end position="1550"/>
    </location>
</feature>
<dbReference type="PANTHER" id="PTHR24119:SF0">
    <property type="entry name" value="ACYL-COA-BINDING DOMAIN-CONTAINING PROTEIN 6"/>
    <property type="match status" value="1"/>
</dbReference>
<keyword evidence="6" id="KW-1185">Reference proteome</keyword>
<feature type="region of interest" description="Disordered" evidence="3">
    <location>
        <begin position="359"/>
        <end position="378"/>
    </location>
</feature>
<feature type="compositionally biased region" description="Pro residues" evidence="3">
    <location>
        <begin position="1442"/>
        <end position="1452"/>
    </location>
</feature>
<proteinExistence type="predicted"/>
<feature type="region of interest" description="Disordered" evidence="3">
    <location>
        <begin position="32"/>
        <end position="78"/>
    </location>
</feature>
<sequence length="1724" mass="182323">MAATEQLGWGEELHQLQVETAKLLHAIRAKSPAVDALQSPGRGTGAHSFSAKKSGWRERSSAGKKRLHSPARQKQAFSENITKELLQSKKVPLHDDWAAGTAAGGDSGNAVQILEFESKEARMRALGDGNDFVPGPRTTLVELQAERARLVAMEDAQRRAARAAAQSAAERRARRQWLARDEAAAALQRVYRGHLGRRRAAIMRETRRLLDAASAEWLEVRDGATGDTWYYNPATAQSQWEAPAALAGRAPSPDRVRALPAIRSAAPSPLRSAAGPETSPPPTRTTEAVLNGEQSGGNRMGTRPQFAFGVVAEEQSQDMLPALNKQGQRRPATSAEGVTWARANGGSPDTARRRALRLVSNQEDSSDAEESRGAKSDCASVDRSLGSFFLPNGAPNLRLRRTVQEALRGHKFDSVSTLLAAYAARHLGPETLHSAEDDGVNAQHHGSRRRRRHRRRHGSSDPAATGHHAQRPVTALTPGAAPPTLFPVSADAPHPMVAVMAPAHTAGAPAAARRVQTAAAGSTRAWESGRARTAGLATRDVTTPGFALPPPPAAAGGAAGSNGGGSGGGAEASTQEVATPAPAAAAAGAKPQVCFNCWSAGKSGGCALHAARGGSGGGGGAARASESAFMCRNWDLGALRRRHRAEELYEIFKQEACSLKFDPVKRGLVARQEPRHPIYRLLQRLVEGGNFTMRRRLHTRNWLRGFCELIRADRITRAKDGGGIRVRSAPPLSTAAAAAADAAAATRGKMLRLRDTMQNAHALTRYARGPALALRPAAPVTGTTLEELRGIAQILVTLEDGRRLIVAGPMPVPVALYDPREYPLPAPITLPLADVPGVQPKGTGAEEAGFCPPATTVKFATLSRKPEPGNLAVGGLSAQMVVSLQITTAIPPQYGGFTVAHKASVAPVPRPEMGGTGGTSPVAPLPDPPPPVSRPLRHAMNKRRAPAITLLARADGPEEGDFRHARGRNRPHQTGEDLSHGFRTAVSVPVFPPAAHLDARCFTPSADVATANQCSANRTITSRVDRTYPFCEPSNRCNTTLDFYHLLLTADCSPNLAQAFINLGHQASDRAQEYRTDDGVPYWFDRRTGETFWERPLADEEKVSVKAGGTILDGRGEAPDTTAHGRDAATARYDQADVRRLMGLKHETLEDLSERRKKAGRVTSNTCCGATTDSHTCSAHRIEQVVTQARWARNQGLLPPTHPNASALDTPGAALGPPAVDSAHQASRGAQRESAGGRVHMPPLDIDGDDDSDGGGGGALQRDRHIGDRIPPIGDGTPRELRELSESEPRHARAGSRPATCQSHTDGSGGGGGSSRPSTQQRSSRSGSRPASRAQPLLPARASAVVSTIAAALAASSGGGGGGSGGGGSANAEDLIRLGLGLGMALKEEGFLDDNESDERHLPHTPERRRHSAHADDRGLKAGDTLDPYEAALGAVSTLGAPRPPPPAPPGQQPIGYGQAVPNDSSEDRLVLDHSAEQAQREALATQSGALQTSQAFRGLVVVGSRGDPAVDAGSTAQQEDNGSAEEAEVALSAPPDEDDGQAAAMEEELDPRRKVQLQTPVVAYPEALWNHEYLMHPAAGEGPLPEGFLKAIAHTHVATQTADYLPSVPNLPQAREPLSAEFISSLAIKASDLVGDEGALVPQTLLHVAAQNGNKRIAKLCLRRGANINVQNFNGQTPLHYAFGYGFESLGQYLISKGARDDVLNKDGLTCYEGLSAEELSKL</sequence>
<dbReference type="Gene3D" id="2.20.70.10">
    <property type="match status" value="2"/>
</dbReference>
<organism evidence="5 6">
    <name type="scientific">Tribonema minus</name>
    <dbReference type="NCBI Taxonomy" id="303371"/>
    <lineage>
        <taxon>Eukaryota</taxon>
        <taxon>Sar</taxon>
        <taxon>Stramenopiles</taxon>
        <taxon>Ochrophyta</taxon>
        <taxon>PX clade</taxon>
        <taxon>Xanthophyceae</taxon>
        <taxon>Tribonematales</taxon>
        <taxon>Tribonemataceae</taxon>
        <taxon>Tribonema</taxon>
    </lineage>
</organism>
<feature type="region of interest" description="Disordered" evidence="3">
    <location>
        <begin position="1509"/>
        <end position="1553"/>
    </location>
</feature>
<dbReference type="Pfam" id="PF12796">
    <property type="entry name" value="Ank_2"/>
    <property type="match status" value="1"/>
</dbReference>
<reference evidence="5" key="1">
    <citation type="submission" date="2021-02" db="EMBL/GenBank/DDBJ databases">
        <title>First Annotated Genome of the Yellow-green Alga Tribonema minus.</title>
        <authorList>
            <person name="Mahan K.M."/>
        </authorList>
    </citation>
    <scope>NUCLEOTIDE SEQUENCE</scope>
    <source>
        <strain evidence="5">UTEX B ZZ1240</strain>
    </source>
</reference>
<feature type="compositionally biased region" description="Low complexity" evidence="3">
    <location>
        <begin position="264"/>
        <end position="277"/>
    </location>
</feature>
<dbReference type="PROSITE" id="PS50297">
    <property type="entry name" value="ANK_REP_REGION"/>
    <property type="match status" value="2"/>
</dbReference>
<feature type="compositionally biased region" description="Gly residues" evidence="3">
    <location>
        <begin position="557"/>
        <end position="570"/>
    </location>
</feature>
<feature type="compositionally biased region" description="Low complexity" evidence="3">
    <location>
        <begin position="511"/>
        <end position="521"/>
    </location>
</feature>
<evidence type="ECO:0000256" key="3">
    <source>
        <dbReference type="SAM" id="MobiDB-lite"/>
    </source>
</evidence>